<proteinExistence type="predicted"/>
<feature type="compositionally biased region" description="Low complexity" evidence="1">
    <location>
        <begin position="143"/>
        <end position="157"/>
    </location>
</feature>
<evidence type="ECO:0000313" key="2">
    <source>
        <dbReference type="EMBL" id="KAH3679225.1"/>
    </source>
</evidence>
<organism evidence="2 3">
    <name type="scientific">Wickerhamomyces pijperi</name>
    <name type="common">Yeast</name>
    <name type="synonym">Pichia pijperi</name>
    <dbReference type="NCBI Taxonomy" id="599730"/>
    <lineage>
        <taxon>Eukaryota</taxon>
        <taxon>Fungi</taxon>
        <taxon>Dikarya</taxon>
        <taxon>Ascomycota</taxon>
        <taxon>Saccharomycotina</taxon>
        <taxon>Saccharomycetes</taxon>
        <taxon>Phaffomycetales</taxon>
        <taxon>Wickerhamomycetaceae</taxon>
        <taxon>Wickerhamomyces</taxon>
    </lineage>
</organism>
<feature type="region of interest" description="Disordered" evidence="1">
    <location>
        <begin position="185"/>
        <end position="225"/>
    </location>
</feature>
<dbReference type="AlphaFoldDB" id="A0A9P8PX55"/>
<protein>
    <submittedName>
        <fullName evidence="2">Uncharacterized protein</fullName>
    </submittedName>
</protein>
<feature type="compositionally biased region" description="Polar residues" evidence="1">
    <location>
        <begin position="1"/>
        <end position="12"/>
    </location>
</feature>
<feature type="region of interest" description="Disordered" evidence="1">
    <location>
        <begin position="114"/>
        <end position="157"/>
    </location>
</feature>
<feature type="compositionally biased region" description="Polar residues" evidence="1">
    <location>
        <begin position="187"/>
        <end position="199"/>
    </location>
</feature>
<dbReference type="Proteomes" id="UP000774326">
    <property type="component" value="Unassembled WGS sequence"/>
</dbReference>
<sequence>MTPPINGNWSQRTDNHSDNRVDRLNIGDTTVDVVGDTGLSIDESEGHKTTGSIEQSWENFGKVDVCSVGSSSITGSLFGFNTEHLTLETSDSGSGHTDITNPGVSVPLVVTTRQPSDEISHGSGTHVDGGTSESGVKNRKWDTSSGETSTGGDITSTTDRQIVCQGGGVDLTNKDFKDWRQREQVTDETLNSLPDTSLDQFLDNDRNEGNEEDNKDGQGVTSDPVDGWGQVVTAVWLQDIGNWLISVVITNDGFVGQGVQVG</sequence>
<dbReference type="EMBL" id="JAEUBG010005007">
    <property type="protein sequence ID" value="KAH3679225.1"/>
    <property type="molecule type" value="Genomic_DNA"/>
</dbReference>
<reference evidence="2" key="1">
    <citation type="journal article" date="2021" name="Open Biol.">
        <title>Shared evolutionary footprints suggest mitochondrial oxidative damage underlies multiple complex I losses in fungi.</title>
        <authorList>
            <person name="Schikora-Tamarit M.A."/>
            <person name="Marcet-Houben M."/>
            <person name="Nosek J."/>
            <person name="Gabaldon T."/>
        </authorList>
    </citation>
    <scope>NUCLEOTIDE SEQUENCE</scope>
    <source>
        <strain evidence="2">CBS2887</strain>
    </source>
</reference>
<evidence type="ECO:0000313" key="3">
    <source>
        <dbReference type="Proteomes" id="UP000774326"/>
    </source>
</evidence>
<comment type="caution">
    <text evidence="2">The sequence shown here is derived from an EMBL/GenBank/DDBJ whole genome shotgun (WGS) entry which is preliminary data.</text>
</comment>
<keyword evidence="3" id="KW-1185">Reference proteome</keyword>
<accession>A0A9P8PX55</accession>
<gene>
    <name evidence="2" type="ORF">WICPIJ_008694</name>
</gene>
<feature type="compositionally biased region" description="Basic and acidic residues" evidence="1">
    <location>
        <begin position="13"/>
        <end position="22"/>
    </location>
</feature>
<evidence type="ECO:0000256" key="1">
    <source>
        <dbReference type="SAM" id="MobiDB-lite"/>
    </source>
</evidence>
<feature type="region of interest" description="Disordered" evidence="1">
    <location>
        <begin position="1"/>
        <end position="22"/>
    </location>
</feature>
<reference evidence="2" key="2">
    <citation type="submission" date="2021-01" db="EMBL/GenBank/DDBJ databases">
        <authorList>
            <person name="Schikora-Tamarit M.A."/>
        </authorList>
    </citation>
    <scope>NUCLEOTIDE SEQUENCE</scope>
    <source>
        <strain evidence="2">CBS2887</strain>
    </source>
</reference>
<name>A0A9P8PX55_WICPI</name>